<dbReference type="OrthoDB" id="1488714at2"/>
<evidence type="ECO:0000256" key="1">
    <source>
        <dbReference type="SAM" id="MobiDB-lite"/>
    </source>
</evidence>
<protein>
    <submittedName>
        <fullName evidence="2">Uncharacterized protein</fullName>
    </submittedName>
</protein>
<evidence type="ECO:0000313" key="2">
    <source>
        <dbReference type="EMBL" id="CUS37828.1"/>
    </source>
</evidence>
<evidence type="ECO:0000313" key="3">
    <source>
        <dbReference type="Proteomes" id="UP000199032"/>
    </source>
</evidence>
<sequence length="744" mass="81750">MLQLDSSALMIEGVTIFKDHADPRQFWYLPGPVALARRAADGRAAFTFLKFKRLPSTASRGGGFLTFEVALKLDRDLERRVLERLSSISRGTPRLSAVPFDEGTVQCIALNVQGAGGATAASDPNAPPGSFRAVHTIFGAAKPSLQGDNVAAFSLELSAEGTTILEKAFQERTTPVGVIYDLKYTGLRPAFNVKITADFKQIFSHFSSAADGQRGFVRAGIDLGFERLVRNGAIKIEVLDFTNTTENETRIKEALDYFKGQVLTNWFTPVLVPGILAAPAAQATSLDQVRALGAQLRPPQPSPPPRPDPSQPAPEPVDHGPSPTAETGRGDTPQGLPGTASAANVESPTEGTGSPAPATPAPASGSADVSTRNPNGGLPAATDNPNTAQNEGMVASFKLKAIRQEEQRTAILEYTRAEAQQRMYAPQGFFGLLTADLERSKHFIEIDLDDPFYRTISVETKAPFDFSGVGLSEIHVALDYGPQNDPQNYKHADMRFTAEDRGPKQVDFAVNLRKDRTFTVTTQFHFDPTSGWEGKTFSYELPAKETSDRTLIVHPMEALGFLDLHIERGRVDPGIVDFIDVELSYSDSSPWTVSKTFRIAPDSSPQSWKLRLSKPDQREYSYKLTHHLKDGTTKEGTLLRTKSTSVLVNDLFPASLDVTFFPMLDWPTLKAAVLDVTYVDQANTYTREQRVRLDPNLTETNVRFSIMDPKQKRYRYQLTLVHVDGATERRAAVETDENMVILLT</sequence>
<gene>
    <name evidence="2" type="ORF">COMA1_40278</name>
</gene>
<name>A0A0S4LP86_9BACT</name>
<dbReference type="STRING" id="1742972.COMA1_40278"/>
<feature type="compositionally biased region" description="Low complexity" evidence="1">
    <location>
        <begin position="348"/>
        <end position="367"/>
    </location>
</feature>
<accession>A0A0S4LP86</accession>
<proteinExistence type="predicted"/>
<keyword evidence="3" id="KW-1185">Reference proteome</keyword>
<feature type="compositionally biased region" description="Pro residues" evidence="1">
    <location>
        <begin position="298"/>
        <end position="315"/>
    </location>
</feature>
<dbReference type="EMBL" id="CZQA01000010">
    <property type="protein sequence ID" value="CUS37828.1"/>
    <property type="molecule type" value="Genomic_DNA"/>
</dbReference>
<reference evidence="2 3" key="1">
    <citation type="submission" date="2015-10" db="EMBL/GenBank/DDBJ databases">
        <authorList>
            <person name="Gilbert D.G."/>
        </authorList>
    </citation>
    <scope>NUCLEOTIDE SEQUENCE [LARGE SCALE GENOMIC DNA]</scope>
    <source>
        <strain evidence="2">COMA1</strain>
    </source>
</reference>
<dbReference type="RefSeq" id="WP_090750323.1">
    <property type="nucleotide sequence ID" value="NZ_CZQA01000010.1"/>
</dbReference>
<dbReference type="Proteomes" id="UP000199032">
    <property type="component" value="Unassembled WGS sequence"/>
</dbReference>
<organism evidence="2 3">
    <name type="scientific">Candidatus Nitrospira nitrosa</name>
    <dbReference type="NCBI Taxonomy" id="1742972"/>
    <lineage>
        <taxon>Bacteria</taxon>
        <taxon>Pseudomonadati</taxon>
        <taxon>Nitrospirota</taxon>
        <taxon>Nitrospiria</taxon>
        <taxon>Nitrospirales</taxon>
        <taxon>Nitrospiraceae</taxon>
        <taxon>Nitrospira</taxon>
    </lineage>
</organism>
<dbReference type="AlphaFoldDB" id="A0A0S4LP86"/>
<feature type="region of interest" description="Disordered" evidence="1">
    <location>
        <begin position="295"/>
        <end position="389"/>
    </location>
</feature>